<evidence type="ECO:0000313" key="2">
    <source>
        <dbReference type="Proteomes" id="UP000799755"/>
    </source>
</evidence>
<reference evidence="1" key="1">
    <citation type="journal article" date="2020" name="Stud. Mycol.">
        <title>101 Dothideomycetes genomes: a test case for predicting lifestyles and emergence of pathogens.</title>
        <authorList>
            <person name="Haridas S."/>
            <person name="Albert R."/>
            <person name="Binder M."/>
            <person name="Bloem J."/>
            <person name="Labutti K."/>
            <person name="Salamov A."/>
            <person name="Andreopoulos B."/>
            <person name="Baker S."/>
            <person name="Barry K."/>
            <person name="Bills G."/>
            <person name="Bluhm B."/>
            <person name="Cannon C."/>
            <person name="Castanera R."/>
            <person name="Culley D."/>
            <person name="Daum C."/>
            <person name="Ezra D."/>
            <person name="Gonzalez J."/>
            <person name="Henrissat B."/>
            <person name="Kuo A."/>
            <person name="Liang C."/>
            <person name="Lipzen A."/>
            <person name="Lutzoni F."/>
            <person name="Magnuson J."/>
            <person name="Mondo S."/>
            <person name="Nolan M."/>
            <person name="Ohm R."/>
            <person name="Pangilinan J."/>
            <person name="Park H.-J."/>
            <person name="Ramirez L."/>
            <person name="Alfaro M."/>
            <person name="Sun H."/>
            <person name="Tritt A."/>
            <person name="Yoshinaga Y."/>
            <person name="Zwiers L.-H."/>
            <person name="Turgeon B."/>
            <person name="Goodwin S."/>
            <person name="Spatafora J."/>
            <person name="Crous P."/>
            <person name="Grigoriev I."/>
        </authorList>
    </citation>
    <scope>NUCLEOTIDE SEQUENCE</scope>
    <source>
        <strain evidence="1">ATCC 200398</strain>
    </source>
</reference>
<dbReference type="Proteomes" id="UP000799755">
    <property type="component" value="Unassembled WGS sequence"/>
</dbReference>
<proteinExistence type="predicted"/>
<comment type="caution">
    <text evidence="1">The sequence shown here is derived from an EMBL/GenBank/DDBJ whole genome shotgun (WGS) entry which is preliminary data.</text>
</comment>
<organism evidence="1 2">
    <name type="scientific">Lindgomyces ingoldianus</name>
    <dbReference type="NCBI Taxonomy" id="673940"/>
    <lineage>
        <taxon>Eukaryota</taxon>
        <taxon>Fungi</taxon>
        <taxon>Dikarya</taxon>
        <taxon>Ascomycota</taxon>
        <taxon>Pezizomycotina</taxon>
        <taxon>Dothideomycetes</taxon>
        <taxon>Pleosporomycetidae</taxon>
        <taxon>Pleosporales</taxon>
        <taxon>Lindgomycetaceae</taxon>
        <taxon>Lindgomyces</taxon>
    </lineage>
</organism>
<evidence type="ECO:0000313" key="1">
    <source>
        <dbReference type="EMBL" id="KAF2474912.1"/>
    </source>
</evidence>
<keyword evidence="2" id="KW-1185">Reference proteome</keyword>
<gene>
    <name evidence="1" type="ORF">BDR25DRAFT_332204</name>
</gene>
<protein>
    <submittedName>
        <fullName evidence="1">Uncharacterized protein</fullName>
    </submittedName>
</protein>
<name>A0ACB6R8R1_9PLEO</name>
<dbReference type="EMBL" id="MU003497">
    <property type="protein sequence ID" value="KAF2474912.1"/>
    <property type="molecule type" value="Genomic_DNA"/>
</dbReference>
<accession>A0ACB6R8R1</accession>
<sequence>MQRSYDHSEDEPLVDSTGALFLRSKRTERMQRKRATRDRKPKAKASLSTLPTELLLEILNYLQPSHVFRFALVDNRFRSVVLANSQLIGHQIISRRYTLLAKCFPLPKFLSQVDPSIQPLLLDTKQQKNLTLHTQPYQHIHPPNPSLLCTCLTCVLTWNNLGLILDFAHWQYNLDVGEPIPILPRGQAVEWNQCLIERNAKIVRKALDNSLWYARILETHLDSTVRSIRRHQANKGNKRKHVDMTVEDAARGTDMFLSRSGPTSLEFPHNRDLYYMLEAYLPNRWWRKQEERWIYTIAGQHDRDLDVVVRFAQRF</sequence>